<dbReference type="InterPro" id="IPR013780">
    <property type="entry name" value="Glyco_hydro_b"/>
</dbReference>
<dbReference type="InterPro" id="IPR045857">
    <property type="entry name" value="O16G_dom_2"/>
</dbReference>
<dbReference type="Pfam" id="PF00128">
    <property type="entry name" value="Alpha-amylase"/>
    <property type="match status" value="1"/>
</dbReference>
<evidence type="ECO:0000259" key="4">
    <source>
        <dbReference type="SMART" id="SM00642"/>
    </source>
</evidence>
<dbReference type="InterPro" id="IPR017853">
    <property type="entry name" value="GH"/>
</dbReference>
<dbReference type="SUPFAM" id="SSF51445">
    <property type="entry name" value="(Trans)glycosidases"/>
    <property type="match status" value="1"/>
</dbReference>
<evidence type="ECO:0000256" key="2">
    <source>
        <dbReference type="ARBA" id="ARBA00022801"/>
    </source>
</evidence>
<dbReference type="OrthoDB" id="9805159at2"/>
<gene>
    <name evidence="5" type="ORF">EOE66_21315</name>
</gene>
<organism evidence="5 6">
    <name type="scientific">Rubrivivax rivuli</name>
    <dbReference type="NCBI Taxonomy" id="1862385"/>
    <lineage>
        <taxon>Bacteria</taxon>
        <taxon>Pseudomonadati</taxon>
        <taxon>Pseudomonadota</taxon>
        <taxon>Betaproteobacteria</taxon>
        <taxon>Burkholderiales</taxon>
        <taxon>Sphaerotilaceae</taxon>
        <taxon>Rubrivivax</taxon>
    </lineage>
</organism>
<proteinExistence type="inferred from homology"/>
<dbReference type="GO" id="GO:0009313">
    <property type="term" value="P:oligosaccharide catabolic process"/>
    <property type="evidence" value="ECO:0007669"/>
    <property type="project" value="TreeGrafter"/>
</dbReference>
<accession>A0A437R8D9</accession>
<dbReference type="PANTHER" id="PTHR10357:SF179">
    <property type="entry name" value="NEUTRAL AND BASIC AMINO ACID TRANSPORT PROTEIN RBAT"/>
    <property type="match status" value="1"/>
</dbReference>
<comment type="caution">
    <text evidence="5">The sequence shown here is derived from an EMBL/GenBank/DDBJ whole genome shotgun (WGS) entry which is preliminary data.</text>
</comment>
<feature type="domain" description="Glycosyl hydrolase family 13 catalytic" evidence="4">
    <location>
        <begin position="13"/>
        <end position="412"/>
    </location>
</feature>
<dbReference type="PANTHER" id="PTHR10357">
    <property type="entry name" value="ALPHA-AMYLASE FAMILY MEMBER"/>
    <property type="match status" value="1"/>
</dbReference>
<evidence type="ECO:0000313" key="6">
    <source>
        <dbReference type="Proteomes" id="UP000285575"/>
    </source>
</evidence>
<dbReference type="Gene3D" id="3.20.20.80">
    <property type="entry name" value="Glycosidases"/>
    <property type="match status" value="1"/>
</dbReference>
<dbReference type="FunFam" id="3.90.400.10:FF:000002">
    <property type="entry name" value="Sucrose isomerase"/>
    <property type="match status" value="1"/>
</dbReference>
<name>A0A437R8D9_9BURK</name>
<dbReference type="RefSeq" id="WP_128230772.1">
    <property type="nucleotide sequence ID" value="NZ_SACR01000008.1"/>
</dbReference>
<dbReference type="GO" id="GO:0004556">
    <property type="term" value="F:alpha-amylase activity"/>
    <property type="evidence" value="ECO:0007669"/>
    <property type="project" value="TreeGrafter"/>
</dbReference>
<dbReference type="Gene3D" id="3.90.400.10">
    <property type="entry name" value="Oligo-1,6-glucosidase, Domain 2"/>
    <property type="match status" value="1"/>
</dbReference>
<dbReference type="Proteomes" id="UP000285575">
    <property type="component" value="Unassembled WGS sequence"/>
</dbReference>
<keyword evidence="6" id="KW-1185">Reference proteome</keyword>
<dbReference type="SMART" id="SM00642">
    <property type="entry name" value="Aamy"/>
    <property type="match status" value="1"/>
</dbReference>
<dbReference type="InterPro" id="IPR006047">
    <property type="entry name" value="GH13_cat_dom"/>
</dbReference>
<reference evidence="5 6" key="1">
    <citation type="submission" date="2019-01" db="EMBL/GenBank/DDBJ databases">
        <authorList>
            <person name="Chen W.-M."/>
        </authorList>
    </citation>
    <scope>NUCLEOTIDE SEQUENCE [LARGE SCALE GENOMIC DNA]</scope>
    <source>
        <strain evidence="5 6">KYPY4</strain>
    </source>
</reference>
<sequence length="550" mass="59747">MSSDWWRGATLYQIYPRSFADANGDGIGDLAGVTARLPYVAALGVDGIWLSPFFTSPMRDFGYDVADHLGVDPIFGTGQDFDALLAEAHRLGLKVIIDQVWSHTAAEHPWFEESRASRSNAKADWYVWADAKPDGSPPNNWQSWMGGPAWRWEPRRQQYHLHNFLPQMPDLNFHCPAVQEAVLDIARHWLERGVDGFRLDTANLYFHSRGLQDNPPMPEGRRGDAPVLMQQHLHNADQPEAPAFFERLRRLMDAHGAPMAVAEIGGAEPLATMVAYTQGAQRLHTAYSFAFLGERPDAAQVLRHLAPWTEGAGREAWPSWAFSNHDAPRVASRWGAGAAGAFAFGGRADAGPAAAGATPVTWLALLMALRGTVFLYQGEELGLPQSSLAYEDIRDPYGLANWPLNPGRDGCRTPFPWRADAPQLGFSTAARTWLPVDPAHAPLAVDRQQADPASTLHATRRLLALRRAHPALRLGDLQALVAEGDVLVLRREHAGADGTDTLLLAFNLGASAATVPLPGAGAPLFTHGGAALHGAELQLPPGAVLFAPLA</sequence>
<dbReference type="EMBL" id="SACR01000008">
    <property type="protein sequence ID" value="RVU43039.1"/>
    <property type="molecule type" value="Genomic_DNA"/>
</dbReference>
<dbReference type="CDD" id="cd11330">
    <property type="entry name" value="AmyAc_OligoGlu"/>
    <property type="match status" value="1"/>
</dbReference>
<keyword evidence="3" id="KW-0326">Glycosidase</keyword>
<evidence type="ECO:0000256" key="3">
    <source>
        <dbReference type="ARBA" id="ARBA00023295"/>
    </source>
</evidence>
<evidence type="ECO:0000256" key="1">
    <source>
        <dbReference type="ARBA" id="ARBA00008061"/>
    </source>
</evidence>
<evidence type="ECO:0000313" key="5">
    <source>
        <dbReference type="EMBL" id="RVU43039.1"/>
    </source>
</evidence>
<keyword evidence="2" id="KW-0378">Hydrolase</keyword>
<dbReference type="Gene3D" id="2.60.40.1180">
    <property type="entry name" value="Golgi alpha-mannosidase II"/>
    <property type="match status" value="1"/>
</dbReference>
<comment type="similarity">
    <text evidence="1">Belongs to the glycosyl hydrolase 13 family.</text>
</comment>
<protein>
    <submittedName>
        <fullName evidence="5">DUF3459 domain-containing protein</fullName>
    </submittedName>
</protein>
<dbReference type="AlphaFoldDB" id="A0A437R8D9"/>